<name>A0ABP8I742_9BURK</name>
<accession>A0ABP8I742</accession>
<evidence type="ECO:0000313" key="7">
    <source>
        <dbReference type="EMBL" id="GAA4352575.1"/>
    </source>
</evidence>
<dbReference type="InterPro" id="IPR008256">
    <property type="entry name" value="Peptidase_S1B"/>
</dbReference>
<reference evidence="8" key="1">
    <citation type="journal article" date="2019" name="Int. J. Syst. Evol. Microbiol.">
        <title>The Global Catalogue of Microorganisms (GCM) 10K type strain sequencing project: providing services to taxonomists for standard genome sequencing and annotation.</title>
        <authorList>
            <consortium name="The Broad Institute Genomics Platform"/>
            <consortium name="The Broad Institute Genome Sequencing Center for Infectious Disease"/>
            <person name="Wu L."/>
            <person name="Ma J."/>
        </authorList>
    </citation>
    <scope>NUCLEOTIDE SEQUENCE [LARGE SCALE GENOMIC DNA]</scope>
    <source>
        <strain evidence="8">JCM 17804</strain>
    </source>
</reference>
<dbReference type="InterPro" id="IPR046880">
    <property type="entry name" value="TPR-S"/>
</dbReference>
<dbReference type="EMBL" id="BAABGJ010000076">
    <property type="protein sequence ID" value="GAA4352575.1"/>
    <property type="molecule type" value="Genomic_DNA"/>
</dbReference>
<dbReference type="InterPro" id="IPR043504">
    <property type="entry name" value="Peptidase_S1_PA_chymotrypsin"/>
</dbReference>
<dbReference type="EC" id="3.4.21.-" evidence="6"/>
<dbReference type="InterPro" id="IPR009003">
    <property type="entry name" value="Peptidase_S1_PA"/>
</dbReference>
<evidence type="ECO:0000256" key="2">
    <source>
        <dbReference type="ARBA" id="ARBA00022670"/>
    </source>
</evidence>
<comment type="similarity">
    <text evidence="1 6">Belongs to the peptidase S1B family.</text>
</comment>
<evidence type="ECO:0000256" key="6">
    <source>
        <dbReference type="RuleBase" id="RU004296"/>
    </source>
</evidence>
<sequence>MNPSTAQELAAALKQREYPDPPLQRLAEAVNSIADELAPAGNKVQKQDIRNVMDILRRHRHFDHMHRVGMAWHDTRGCDALIQRLLAQAVVELGAFERADELLDEAAKAAAANPGDLDFTVQAADYQGLRGRIRKQKFVLTEDVNFLVEATECYQKQMGSRPSFFLGVNVLALRTRLHELGIDHPGPPLATLARDVLGQAIGAARADPSDPWPLATASEACLALDRIEPGSEWCDKAELWLYRFLGQPGTGPFEAESYFRQVRELWRGNPLDGTWCPGRLAKIFERHVMRTQRRWSADARQLQRLQDNPGELEKNFSGEKAFTVDDVRKMLSVSPNIGCVTNSKGVRMGTGFLMPGAVFGQPHPLVFVTNAHVISDAVPKALPWKEARVTFELEAASGVTAVHEVQEVLYTSEPGTLGNVADAPGKLDVTVCLLRSTPKDAEGLSVAKAIPLPSPKTKAFVVGHPQAGEMQFSLQDSVLMDVCPKARLMHYRTPTDPGSSGSPVFNQKWEVVALHHAGSQACPRFGGGGTYEANEGITLQSIRRGIGVND</sequence>
<dbReference type="Gene3D" id="2.40.10.10">
    <property type="entry name" value="Trypsin-like serine proteases"/>
    <property type="match status" value="1"/>
</dbReference>
<keyword evidence="5 6" id="KW-0720">Serine protease</keyword>
<evidence type="ECO:0000256" key="4">
    <source>
        <dbReference type="ARBA" id="ARBA00022801"/>
    </source>
</evidence>
<dbReference type="Pfam" id="PF13365">
    <property type="entry name" value="Trypsin_2"/>
    <property type="match status" value="1"/>
</dbReference>
<protein>
    <recommendedName>
        <fullName evidence="6">Serine protease</fullName>
        <ecNumber evidence="6">3.4.21.-</ecNumber>
    </recommendedName>
</protein>
<dbReference type="SUPFAM" id="SSF50494">
    <property type="entry name" value="Trypsin-like serine proteases"/>
    <property type="match status" value="1"/>
</dbReference>
<gene>
    <name evidence="7" type="ORF">GCM10023165_42000</name>
</gene>
<organism evidence="7 8">
    <name type="scientific">Variovorax defluvii</name>
    <dbReference type="NCBI Taxonomy" id="913761"/>
    <lineage>
        <taxon>Bacteria</taxon>
        <taxon>Pseudomonadati</taxon>
        <taxon>Pseudomonadota</taxon>
        <taxon>Betaproteobacteria</taxon>
        <taxon>Burkholderiales</taxon>
        <taxon>Comamonadaceae</taxon>
        <taxon>Variovorax</taxon>
    </lineage>
</organism>
<keyword evidence="3" id="KW-0732">Signal</keyword>
<keyword evidence="2 6" id="KW-0645">Protease</keyword>
<evidence type="ECO:0000256" key="3">
    <source>
        <dbReference type="ARBA" id="ARBA00022729"/>
    </source>
</evidence>
<evidence type="ECO:0000313" key="8">
    <source>
        <dbReference type="Proteomes" id="UP001500975"/>
    </source>
</evidence>
<dbReference type="RefSeq" id="WP_345540369.1">
    <property type="nucleotide sequence ID" value="NZ_BAABGJ010000076.1"/>
</dbReference>
<keyword evidence="4 6" id="KW-0378">Hydrolase</keyword>
<keyword evidence="8" id="KW-1185">Reference proteome</keyword>
<proteinExistence type="inferred from homology"/>
<evidence type="ECO:0000256" key="1">
    <source>
        <dbReference type="ARBA" id="ARBA00008764"/>
    </source>
</evidence>
<dbReference type="Pfam" id="PF20308">
    <property type="entry name" value="TPR-S"/>
    <property type="match status" value="1"/>
</dbReference>
<evidence type="ECO:0000256" key="5">
    <source>
        <dbReference type="ARBA" id="ARBA00022825"/>
    </source>
</evidence>
<comment type="caution">
    <text evidence="7">The sequence shown here is derived from an EMBL/GenBank/DDBJ whole genome shotgun (WGS) entry which is preliminary data.</text>
</comment>
<dbReference type="PRINTS" id="PR00839">
    <property type="entry name" value="V8PROTEASE"/>
</dbReference>
<dbReference type="Proteomes" id="UP001500975">
    <property type="component" value="Unassembled WGS sequence"/>
</dbReference>